<feature type="region of interest" description="Disordered" evidence="2">
    <location>
        <begin position="253"/>
        <end position="290"/>
    </location>
</feature>
<feature type="compositionally biased region" description="Basic and acidic residues" evidence="2">
    <location>
        <begin position="271"/>
        <end position="282"/>
    </location>
</feature>
<dbReference type="InterPro" id="IPR054722">
    <property type="entry name" value="PolX-like_BBD"/>
</dbReference>
<dbReference type="EMBL" id="BQNB010010542">
    <property type="protein sequence ID" value="GJS78673.1"/>
    <property type="molecule type" value="Genomic_DNA"/>
</dbReference>
<evidence type="ECO:0000313" key="4">
    <source>
        <dbReference type="EMBL" id="GJS78673.1"/>
    </source>
</evidence>
<evidence type="ECO:0000256" key="2">
    <source>
        <dbReference type="SAM" id="MobiDB-lite"/>
    </source>
</evidence>
<proteinExistence type="predicted"/>
<protein>
    <recommendedName>
        <fullName evidence="3">Retrovirus-related Pol polyprotein from transposon TNT 1-94-like beta-barrel domain-containing protein</fullName>
    </recommendedName>
</protein>
<reference evidence="4" key="1">
    <citation type="journal article" date="2022" name="Int. J. Mol. Sci.">
        <title>Draft Genome of Tanacetum Coccineum: Genomic Comparison of Closely Related Tanacetum-Family Plants.</title>
        <authorList>
            <person name="Yamashiro T."/>
            <person name="Shiraishi A."/>
            <person name="Nakayama K."/>
            <person name="Satake H."/>
        </authorList>
    </citation>
    <scope>NUCLEOTIDE SEQUENCE</scope>
</reference>
<keyword evidence="1" id="KW-0175">Coiled coil</keyword>
<dbReference type="Proteomes" id="UP001151760">
    <property type="component" value="Unassembled WGS sequence"/>
</dbReference>
<accession>A0ABQ4YLF1</accession>
<feature type="coiled-coil region" evidence="1">
    <location>
        <begin position="192"/>
        <end position="245"/>
    </location>
</feature>
<sequence>MGLTEGERGFEQIKECYLTDVIPFFKTLKEHFKGIQKALIKEVKEMKEIFEEMEAEVHQNVLDRKCDEIERKNLLIANESLIENWLTQEVYYTATDSVLTVSRFIEMNDAYIVAQKRSVELEAKISNLKHKIQKDDHNQMIKHFSKLEVEHLNLQLKYQHLKERFGNKKSETSSDVPAFDLVFVIRKPKEQIQGKGNTIRELKERISRMKEKHSEADPILDFKALDSQNKALTKKVNALQDLNKRINSFTEASGLKPRSNTKNNRILPAKSDNKKKVEDHPRNNKSNLKQMNHVDSSISYKHTVVQIVLWYLDSGCSKHMTGDRSRLRNFVKKFIRTVRFENDYFGAIMGYGDYVICASVIFRVYYVEGLGRNLFSVGQFCDSDLEVAFRKHSCYV</sequence>
<reference evidence="4" key="2">
    <citation type="submission" date="2022-01" db="EMBL/GenBank/DDBJ databases">
        <authorList>
            <person name="Yamashiro T."/>
            <person name="Shiraishi A."/>
            <person name="Satake H."/>
            <person name="Nakayama K."/>
        </authorList>
    </citation>
    <scope>NUCLEOTIDE SEQUENCE</scope>
</reference>
<evidence type="ECO:0000313" key="5">
    <source>
        <dbReference type="Proteomes" id="UP001151760"/>
    </source>
</evidence>
<evidence type="ECO:0000259" key="3">
    <source>
        <dbReference type="Pfam" id="PF22936"/>
    </source>
</evidence>
<name>A0ABQ4YLF1_9ASTR</name>
<dbReference type="Pfam" id="PF22936">
    <property type="entry name" value="Pol_BBD"/>
    <property type="match status" value="1"/>
</dbReference>
<organism evidence="4 5">
    <name type="scientific">Tanacetum coccineum</name>
    <dbReference type="NCBI Taxonomy" id="301880"/>
    <lineage>
        <taxon>Eukaryota</taxon>
        <taxon>Viridiplantae</taxon>
        <taxon>Streptophyta</taxon>
        <taxon>Embryophyta</taxon>
        <taxon>Tracheophyta</taxon>
        <taxon>Spermatophyta</taxon>
        <taxon>Magnoliopsida</taxon>
        <taxon>eudicotyledons</taxon>
        <taxon>Gunneridae</taxon>
        <taxon>Pentapetalae</taxon>
        <taxon>asterids</taxon>
        <taxon>campanulids</taxon>
        <taxon>Asterales</taxon>
        <taxon>Asteraceae</taxon>
        <taxon>Asteroideae</taxon>
        <taxon>Anthemideae</taxon>
        <taxon>Anthemidinae</taxon>
        <taxon>Tanacetum</taxon>
    </lineage>
</organism>
<keyword evidence="5" id="KW-1185">Reference proteome</keyword>
<evidence type="ECO:0000256" key="1">
    <source>
        <dbReference type="SAM" id="Coils"/>
    </source>
</evidence>
<gene>
    <name evidence="4" type="ORF">Tco_0728554</name>
</gene>
<feature type="domain" description="Retrovirus-related Pol polyprotein from transposon TNT 1-94-like beta-barrel" evidence="3">
    <location>
        <begin position="310"/>
        <end position="382"/>
    </location>
</feature>
<comment type="caution">
    <text evidence="4">The sequence shown here is derived from an EMBL/GenBank/DDBJ whole genome shotgun (WGS) entry which is preliminary data.</text>
</comment>